<comment type="caution">
    <text evidence="1">The sequence shown here is derived from an EMBL/GenBank/DDBJ whole genome shotgun (WGS) entry which is preliminary data.</text>
</comment>
<dbReference type="EMBL" id="JAVHNS010000005">
    <property type="protein sequence ID" value="KAK6353730.1"/>
    <property type="molecule type" value="Genomic_DNA"/>
</dbReference>
<accession>A0AAV9V2D4</accession>
<dbReference type="AlphaFoldDB" id="A0AAV9V2D4"/>
<organism evidence="1 2">
    <name type="scientific">Orbilia blumenaviensis</name>
    <dbReference type="NCBI Taxonomy" id="1796055"/>
    <lineage>
        <taxon>Eukaryota</taxon>
        <taxon>Fungi</taxon>
        <taxon>Dikarya</taxon>
        <taxon>Ascomycota</taxon>
        <taxon>Pezizomycotina</taxon>
        <taxon>Orbiliomycetes</taxon>
        <taxon>Orbiliales</taxon>
        <taxon>Orbiliaceae</taxon>
        <taxon>Orbilia</taxon>
    </lineage>
</organism>
<reference evidence="1 2" key="1">
    <citation type="submission" date="2019-10" db="EMBL/GenBank/DDBJ databases">
        <authorList>
            <person name="Palmer J.M."/>
        </authorList>
    </citation>
    <scope>NUCLEOTIDE SEQUENCE [LARGE SCALE GENOMIC DNA]</scope>
    <source>
        <strain evidence="1 2">TWF730</strain>
    </source>
</reference>
<proteinExistence type="predicted"/>
<sequence length="107" mass="11939">MANDEKGVVFFISPQRLSVLSVCPCIQFLFSCPCHMYNVCAHDTSHPYVGVGQGGGGENVNWATNKKIQFPEISPRKEEEKDFSFLYFTDSALLSVTLGFDPEKKVN</sequence>
<dbReference type="Proteomes" id="UP001373714">
    <property type="component" value="Unassembled WGS sequence"/>
</dbReference>
<dbReference type="PROSITE" id="PS51257">
    <property type="entry name" value="PROKAR_LIPOPROTEIN"/>
    <property type="match status" value="1"/>
</dbReference>
<gene>
    <name evidence="1" type="ORF">TWF730_008159</name>
</gene>
<protein>
    <submittedName>
        <fullName evidence="1">Uncharacterized protein</fullName>
    </submittedName>
</protein>
<keyword evidence="2" id="KW-1185">Reference proteome</keyword>
<evidence type="ECO:0000313" key="2">
    <source>
        <dbReference type="Proteomes" id="UP001373714"/>
    </source>
</evidence>
<evidence type="ECO:0000313" key="1">
    <source>
        <dbReference type="EMBL" id="KAK6353730.1"/>
    </source>
</evidence>
<name>A0AAV9V2D4_9PEZI</name>